<evidence type="ECO:0000256" key="1">
    <source>
        <dbReference type="SAM" id="MobiDB-lite"/>
    </source>
</evidence>
<reference evidence="2 3" key="1">
    <citation type="journal article" date="2017" name="PLoS Biol.">
        <title>The sea cucumber genome provides insights into morphological evolution and visceral regeneration.</title>
        <authorList>
            <person name="Zhang X."/>
            <person name="Sun L."/>
            <person name="Yuan J."/>
            <person name="Sun Y."/>
            <person name="Gao Y."/>
            <person name="Zhang L."/>
            <person name="Li S."/>
            <person name="Dai H."/>
            <person name="Hamel J.F."/>
            <person name="Liu C."/>
            <person name="Yu Y."/>
            <person name="Liu S."/>
            <person name="Lin W."/>
            <person name="Guo K."/>
            <person name="Jin S."/>
            <person name="Xu P."/>
            <person name="Storey K.B."/>
            <person name="Huan P."/>
            <person name="Zhang T."/>
            <person name="Zhou Y."/>
            <person name="Zhang J."/>
            <person name="Lin C."/>
            <person name="Li X."/>
            <person name="Xing L."/>
            <person name="Huo D."/>
            <person name="Sun M."/>
            <person name="Wang L."/>
            <person name="Mercier A."/>
            <person name="Li F."/>
            <person name="Yang H."/>
            <person name="Xiang J."/>
        </authorList>
    </citation>
    <scope>NUCLEOTIDE SEQUENCE [LARGE SCALE GENOMIC DNA]</scope>
    <source>
        <strain evidence="2">Shaxun</strain>
        <tissue evidence="2">Muscle</tissue>
    </source>
</reference>
<organism evidence="2 3">
    <name type="scientific">Stichopus japonicus</name>
    <name type="common">Sea cucumber</name>
    <dbReference type="NCBI Taxonomy" id="307972"/>
    <lineage>
        <taxon>Eukaryota</taxon>
        <taxon>Metazoa</taxon>
        <taxon>Echinodermata</taxon>
        <taxon>Eleutherozoa</taxon>
        <taxon>Echinozoa</taxon>
        <taxon>Holothuroidea</taxon>
        <taxon>Aspidochirotacea</taxon>
        <taxon>Aspidochirotida</taxon>
        <taxon>Stichopodidae</taxon>
        <taxon>Apostichopus</taxon>
    </lineage>
</organism>
<gene>
    <name evidence="2" type="ORF">BSL78_04314</name>
</gene>
<dbReference type="EMBL" id="MRZV01000103">
    <property type="protein sequence ID" value="PIK58742.1"/>
    <property type="molecule type" value="Genomic_DNA"/>
</dbReference>
<dbReference type="OrthoDB" id="9989530at2759"/>
<dbReference type="Proteomes" id="UP000230750">
    <property type="component" value="Unassembled WGS sequence"/>
</dbReference>
<dbReference type="AlphaFoldDB" id="A0A2G8LES8"/>
<feature type="region of interest" description="Disordered" evidence="1">
    <location>
        <begin position="99"/>
        <end position="118"/>
    </location>
</feature>
<comment type="caution">
    <text evidence="2">The sequence shown here is derived from an EMBL/GenBank/DDBJ whole genome shotgun (WGS) entry which is preliminary data.</text>
</comment>
<keyword evidence="3" id="KW-1185">Reference proteome</keyword>
<name>A0A2G8LES8_STIJA</name>
<protein>
    <submittedName>
        <fullName evidence="2">Uncharacterized protein</fullName>
    </submittedName>
</protein>
<accession>A0A2G8LES8</accession>
<evidence type="ECO:0000313" key="3">
    <source>
        <dbReference type="Proteomes" id="UP000230750"/>
    </source>
</evidence>
<sequence>MWEDKDDDVSRLKDFYKMQSKLHTGYGMWGINEQIRNVRGQVMKVRDYVHASLFERARALLMMARVMFTDLVVVKTLDSKEIEETDYLKSHMLELKSAIEDGLHRNNPSSEESSSDDE</sequence>
<evidence type="ECO:0000313" key="2">
    <source>
        <dbReference type="EMBL" id="PIK58742.1"/>
    </source>
</evidence>
<proteinExistence type="predicted"/>